<keyword evidence="5 7" id="KW-1133">Transmembrane helix</keyword>
<sequence>MSAPTATGRTNRSSSPSELRKERQRVIFSSYLGSTIEYYDFLLYASAAALVFPSVFFSNLDSLAATVASYGTFAAGYLARPFGGVIFGHFGDKVGRKKMLMISMFIMGIASTLIGCVPSASSIGSWGAIILVLLRVCQGIAVGGEWGGAALMALEHSHQKSRGFAASFVNAGAPSGSALGTLVLGLAASLTSSEDFLAWGWRIPFLMSFLLLILGLVIRSTVSESPMFTAAMKKLDEQQRGKPSFPIVEVLRNPKTVILTMLGGASGFALQVLLSTFSVKYATEYGAQRSTVLYMFALASIISVLFVISFAALSDRFGRKPVMISGLVLFIAYVYPMFWLLRSNNAFFIFLAFTLALAIHALVFGPLAAFISEQFGTGSRYTGASLGYQFATLIGAGFTPSILAYFYNPGSGASITPVVIFLVFMTIASGIAIFLTRETRHVDIR</sequence>
<feature type="transmembrane region" description="Helical" evidence="7">
    <location>
        <begin position="322"/>
        <end position="341"/>
    </location>
</feature>
<feature type="transmembrane region" description="Helical" evidence="7">
    <location>
        <begin position="126"/>
        <end position="152"/>
    </location>
</feature>
<feature type="transmembrane region" description="Helical" evidence="7">
    <location>
        <begin position="99"/>
        <end position="120"/>
    </location>
</feature>
<keyword evidence="2" id="KW-0813">Transport</keyword>
<dbReference type="SUPFAM" id="SSF103473">
    <property type="entry name" value="MFS general substrate transporter"/>
    <property type="match status" value="1"/>
</dbReference>
<evidence type="ECO:0000259" key="8">
    <source>
        <dbReference type="PROSITE" id="PS50850"/>
    </source>
</evidence>
<dbReference type="Gene3D" id="1.20.1250.20">
    <property type="entry name" value="MFS general substrate transporter like domains"/>
    <property type="match status" value="2"/>
</dbReference>
<evidence type="ECO:0000256" key="2">
    <source>
        <dbReference type="ARBA" id="ARBA00022448"/>
    </source>
</evidence>
<feature type="transmembrane region" description="Helical" evidence="7">
    <location>
        <begin position="257"/>
        <end position="279"/>
    </location>
</feature>
<evidence type="ECO:0000256" key="4">
    <source>
        <dbReference type="ARBA" id="ARBA00022692"/>
    </source>
</evidence>
<comment type="subcellular location">
    <subcellularLocation>
        <location evidence="1">Cell membrane</location>
        <topology evidence="1">Multi-pass membrane protein</topology>
    </subcellularLocation>
</comment>
<feature type="transmembrane region" description="Helical" evidence="7">
    <location>
        <begin position="383"/>
        <end position="407"/>
    </location>
</feature>
<dbReference type="AlphaFoldDB" id="A0A7H0SQK4"/>
<feature type="transmembrane region" description="Helical" evidence="7">
    <location>
        <begin position="199"/>
        <end position="218"/>
    </location>
</feature>
<dbReference type="InterPro" id="IPR036259">
    <property type="entry name" value="MFS_trans_sf"/>
</dbReference>
<evidence type="ECO:0000313" key="9">
    <source>
        <dbReference type="EMBL" id="QNQ90829.1"/>
    </source>
</evidence>
<dbReference type="PANTHER" id="PTHR43045:SF1">
    <property type="entry name" value="SHIKIMATE TRANSPORTER"/>
    <property type="match status" value="1"/>
</dbReference>
<feature type="transmembrane region" description="Helical" evidence="7">
    <location>
        <begin position="63"/>
        <end position="87"/>
    </location>
</feature>
<evidence type="ECO:0000256" key="5">
    <source>
        <dbReference type="ARBA" id="ARBA00022989"/>
    </source>
</evidence>
<dbReference type="InterPro" id="IPR011701">
    <property type="entry name" value="MFS"/>
</dbReference>
<feature type="domain" description="Major facilitator superfamily (MFS) profile" evidence="8">
    <location>
        <begin position="26"/>
        <end position="440"/>
    </location>
</feature>
<proteinExistence type="predicted"/>
<feature type="transmembrane region" description="Helical" evidence="7">
    <location>
        <begin position="291"/>
        <end position="313"/>
    </location>
</feature>
<keyword evidence="4 7" id="KW-0812">Transmembrane</keyword>
<dbReference type="GO" id="GO:0005886">
    <property type="term" value="C:plasma membrane"/>
    <property type="evidence" value="ECO:0007669"/>
    <property type="project" value="UniProtKB-SubCell"/>
</dbReference>
<evidence type="ECO:0000256" key="1">
    <source>
        <dbReference type="ARBA" id="ARBA00004651"/>
    </source>
</evidence>
<dbReference type="Pfam" id="PF07690">
    <property type="entry name" value="MFS_1"/>
    <property type="match status" value="1"/>
</dbReference>
<evidence type="ECO:0000256" key="6">
    <source>
        <dbReference type="ARBA" id="ARBA00023136"/>
    </source>
</evidence>
<dbReference type="KEGG" id="cpoy:GP475_09370"/>
<accession>A0A7H0SQK4</accession>
<organism evidence="9 10">
    <name type="scientific">Corynebacterium poyangense</name>
    <dbReference type="NCBI Taxonomy" id="2684405"/>
    <lineage>
        <taxon>Bacteria</taxon>
        <taxon>Bacillati</taxon>
        <taxon>Actinomycetota</taxon>
        <taxon>Actinomycetes</taxon>
        <taxon>Mycobacteriales</taxon>
        <taxon>Corynebacteriaceae</taxon>
        <taxon>Corynebacterium</taxon>
    </lineage>
</organism>
<dbReference type="Proteomes" id="UP000516320">
    <property type="component" value="Chromosome"/>
</dbReference>
<gene>
    <name evidence="9" type="ORF">GP475_09370</name>
</gene>
<evidence type="ECO:0000313" key="10">
    <source>
        <dbReference type="Proteomes" id="UP000516320"/>
    </source>
</evidence>
<keyword evidence="6 7" id="KW-0472">Membrane</keyword>
<dbReference type="EMBL" id="CP046884">
    <property type="protein sequence ID" value="QNQ90829.1"/>
    <property type="molecule type" value="Genomic_DNA"/>
</dbReference>
<dbReference type="InterPro" id="IPR005828">
    <property type="entry name" value="MFS_sugar_transport-like"/>
</dbReference>
<name>A0A7H0SQK4_9CORY</name>
<dbReference type="GO" id="GO:0022857">
    <property type="term" value="F:transmembrane transporter activity"/>
    <property type="evidence" value="ECO:0007669"/>
    <property type="project" value="InterPro"/>
</dbReference>
<feature type="transmembrane region" description="Helical" evidence="7">
    <location>
        <begin position="413"/>
        <end position="435"/>
    </location>
</feature>
<dbReference type="CDD" id="cd17369">
    <property type="entry name" value="MFS_ShiA_like"/>
    <property type="match status" value="1"/>
</dbReference>
<reference evidence="9 10" key="1">
    <citation type="submission" date="2019-12" db="EMBL/GenBank/DDBJ databases">
        <title>Corynebacterium sp. nov., isolated from feces of the Anser Albifrons in China.</title>
        <authorList>
            <person name="Liu Q."/>
        </authorList>
    </citation>
    <scope>NUCLEOTIDE SEQUENCE [LARGE SCALE GENOMIC DNA]</scope>
    <source>
        <strain evidence="9 10">4H37-19</strain>
    </source>
</reference>
<protein>
    <submittedName>
        <fullName evidence="9">MFS transporter</fullName>
    </submittedName>
</protein>
<feature type="transmembrane region" description="Helical" evidence="7">
    <location>
        <begin position="164"/>
        <end position="187"/>
    </location>
</feature>
<feature type="transmembrane region" description="Helical" evidence="7">
    <location>
        <begin position="347"/>
        <end position="371"/>
    </location>
</feature>
<dbReference type="PANTHER" id="PTHR43045">
    <property type="entry name" value="SHIKIMATE TRANSPORTER"/>
    <property type="match status" value="1"/>
</dbReference>
<keyword evidence="10" id="KW-1185">Reference proteome</keyword>
<evidence type="ECO:0000256" key="7">
    <source>
        <dbReference type="SAM" id="Phobius"/>
    </source>
</evidence>
<dbReference type="PROSITE" id="PS50850">
    <property type="entry name" value="MFS"/>
    <property type="match status" value="1"/>
</dbReference>
<keyword evidence="3" id="KW-1003">Cell membrane</keyword>
<evidence type="ECO:0000256" key="3">
    <source>
        <dbReference type="ARBA" id="ARBA00022475"/>
    </source>
</evidence>
<dbReference type="InterPro" id="IPR020846">
    <property type="entry name" value="MFS_dom"/>
</dbReference>
<dbReference type="Pfam" id="PF00083">
    <property type="entry name" value="Sugar_tr"/>
    <property type="match status" value="1"/>
</dbReference>
<feature type="transmembrane region" description="Helical" evidence="7">
    <location>
        <begin position="38"/>
        <end position="57"/>
    </location>
</feature>
<dbReference type="RefSeq" id="WP_187974139.1">
    <property type="nucleotide sequence ID" value="NZ_CP046884.1"/>
</dbReference>